<gene>
    <name evidence="2" type="ORF">PR048_003519</name>
</gene>
<keyword evidence="3" id="KW-1185">Reference proteome</keyword>
<dbReference type="Proteomes" id="UP001159363">
    <property type="component" value="Chromosome 1"/>
</dbReference>
<feature type="compositionally biased region" description="Polar residues" evidence="1">
    <location>
        <begin position="51"/>
        <end position="60"/>
    </location>
</feature>
<protein>
    <submittedName>
        <fullName evidence="2">Uncharacterized protein</fullName>
    </submittedName>
</protein>
<comment type="caution">
    <text evidence="2">The sequence shown here is derived from an EMBL/GenBank/DDBJ whole genome shotgun (WGS) entry which is preliminary data.</text>
</comment>
<reference evidence="2 3" key="1">
    <citation type="submission" date="2023-02" db="EMBL/GenBank/DDBJ databases">
        <title>LHISI_Scaffold_Assembly.</title>
        <authorList>
            <person name="Stuart O.P."/>
            <person name="Cleave R."/>
            <person name="Magrath M.J.L."/>
            <person name="Mikheyev A.S."/>
        </authorList>
    </citation>
    <scope>NUCLEOTIDE SEQUENCE [LARGE SCALE GENOMIC DNA]</scope>
    <source>
        <strain evidence="2">Daus_M_001</strain>
        <tissue evidence="2">Leg muscle</tissue>
    </source>
</reference>
<dbReference type="EMBL" id="JARBHB010000001">
    <property type="protein sequence ID" value="KAJ8898159.1"/>
    <property type="molecule type" value="Genomic_DNA"/>
</dbReference>
<proteinExistence type="predicted"/>
<evidence type="ECO:0000313" key="2">
    <source>
        <dbReference type="EMBL" id="KAJ8898159.1"/>
    </source>
</evidence>
<name>A0ABQ9INC8_9NEOP</name>
<sequence length="475" mass="51269">MEGLRAVKTWPISGALFNVFGPVYWPVKGVSVNAFRKVLLQSRSCPGSMSEAISTLTSPQGEPGSIPAGSSDFGKWGSCRTMPLVGGSSRGSPVSPASSFRHHSIFTSITLIVSQELAIKSRPNLFAFSLLCARENEHTFKQQNSAGSPQLHVAACITSCISRRGVELERHAGSAYTYDTIDSRYVGAASDCSLVHMQEDADMRSVIFKKFRKLGIKSLRESNSKVREHVIKDLRKNILLTLATQLNVLTVRYIVPTCILHKVINETLEYGDAFTSVYGITMADSELVDSDSMKRKNDVHEVTSARHTDHVVHPWRPVSGMPTLAFHAPSSTMVARARGRRGEFGGICKVPFNLNTATGRWGPPGRCAAVNCHLAALRAVSFTARVFFGGVWLGQVAGEGMLRPYSFPSPVSGVPKAKAAAAALRWERNSPGARGRVACISLRLICPNASSVGGRGGLGESRGLAGSQQRGLESR</sequence>
<accession>A0ABQ9INC8</accession>
<organism evidence="2 3">
    <name type="scientific">Dryococelus australis</name>
    <dbReference type="NCBI Taxonomy" id="614101"/>
    <lineage>
        <taxon>Eukaryota</taxon>
        <taxon>Metazoa</taxon>
        <taxon>Ecdysozoa</taxon>
        <taxon>Arthropoda</taxon>
        <taxon>Hexapoda</taxon>
        <taxon>Insecta</taxon>
        <taxon>Pterygota</taxon>
        <taxon>Neoptera</taxon>
        <taxon>Polyneoptera</taxon>
        <taxon>Phasmatodea</taxon>
        <taxon>Verophasmatodea</taxon>
        <taxon>Anareolatae</taxon>
        <taxon>Phasmatidae</taxon>
        <taxon>Eurycanthinae</taxon>
        <taxon>Dryococelus</taxon>
    </lineage>
</organism>
<feature type="region of interest" description="Disordered" evidence="1">
    <location>
        <begin position="454"/>
        <end position="475"/>
    </location>
</feature>
<evidence type="ECO:0000256" key="1">
    <source>
        <dbReference type="SAM" id="MobiDB-lite"/>
    </source>
</evidence>
<feature type="region of interest" description="Disordered" evidence="1">
    <location>
        <begin position="51"/>
        <end position="71"/>
    </location>
</feature>
<evidence type="ECO:0000313" key="3">
    <source>
        <dbReference type="Proteomes" id="UP001159363"/>
    </source>
</evidence>